<comment type="catalytic activity">
    <reaction evidence="15">
        <text>Exonucleolytic cleavage (in the presence of ATP) in either 5'- to 3'- or 3'- to 5'-direction to yield 5'-phosphooligonucleotides.</text>
        <dbReference type="EC" id="3.1.11.5"/>
    </reaction>
</comment>
<keyword evidence="11 15" id="KW-0234">DNA repair</keyword>
<feature type="region of interest" description="DNA-binding and helicase activity, interacts with RecC" evidence="15">
    <location>
        <begin position="1"/>
        <end position="750"/>
    </location>
</feature>
<evidence type="ECO:0000256" key="15">
    <source>
        <dbReference type="HAMAP-Rule" id="MF_01485"/>
    </source>
</evidence>
<keyword evidence="21" id="KW-1185">Reference proteome</keyword>
<keyword evidence="12 15" id="KW-0413">Isomerase</keyword>
<keyword evidence="10 15" id="KW-0238">DNA-binding</keyword>
<evidence type="ECO:0000256" key="13">
    <source>
        <dbReference type="ARBA" id="ARBA00034617"/>
    </source>
</evidence>
<keyword evidence="1 15" id="KW-0540">Nuclease</keyword>
<comment type="catalytic activity">
    <reaction evidence="13 15">
        <text>Couples ATP hydrolysis with the unwinding of duplex DNA by translocating in the 3'-5' direction.</text>
        <dbReference type="EC" id="5.6.2.4"/>
    </reaction>
</comment>
<dbReference type="InterPro" id="IPR027417">
    <property type="entry name" value="P-loop_NTPase"/>
</dbReference>
<gene>
    <name evidence="15" type="primary">recB</name>
    <name evidence="20" type="ORF">WCD41_20220</name>
</gene>
<dbReference type="PANTHER" id="PTHR11070:SF23">
    <property type="entry name" value="RECBCD ENZYME SUBUNIT RECB"/>
    <property type="match status" value="1"/>
</dbReference>
<name>A0ABU8NAW9_9PSEU</name>
<evidence type="ECO:0000256" key="10">
    <source>
        <dbReference type="ARBA" id="ARBA00023125"/>
    </source>
</evidence>
<evidence type="ECO:0000256" key="5">
    <source>
        <dbReference type="ARBA" id="ARBA00022801"/>
    </source>
</evidence>
<dbReference type="PROSITE" id="PS51217">
    <property type="entry name" value="UVRD_HELICASE_CTER"/>
    <property type="match status" value="1"/>
</dbReference>
<evidence type="ECO:0000256" key="17">
    <source>
        <dbReference type="SAM" id="MobiDB-lite"/>
    </source>
</evidence>
<dbReference type="EC" id="5.6.2.4" evidence="15"/>
<comment type="catalytic activity">
    <reaction evidence="14 15">
        <text>ATP + H2O = ADP + phosphate + H(+)</text>
        <dbReference type="Rhea" id="RHEA:13065"/>
        <dbReference type="ChEBI" id="CHEBI:15377"/>
        <dbReference type="ChEBI" id="CHEBI:15378"/>
        <dbReference type="ChEBI" id="CHEBI:30616"/>
        <dbReference type="ChEBI" id="CHEBI:43474"/>
        <dbReference type="ChEBI" id="CHEBI:456216"/>
        <dbReference type="EC" id="5.6.2.4"/>
    </reaction>
</comment>
<evidence type="ECO:0000256" key="6">
    <source>
        <dbReference type="ARBA" id="ARBA00022806"/>
    </source>
</evidence>
<accession>A0ABU8NAW9</accession>
<keyword evidence="2 15" id="KW-0479">Metal-binding</keyword>
<keyword evidence="5 15" id="KW-0378">Hydrolase</keyword>
<evidence type="ECO:0000256" key="3">
    <source>
        <dbReference type="ARBA" id="ARBA00022741"/>
    </source>
</evidence>
<comment type="domain">
    <text evidence="15">The N-terminal DNA-binding domain is a ssDNA-dependent ATPase and has ATP-dependent 3'-5' helicase function. This domain interacts with RecC.</text>
</comment>
<dbReference type="PANTHER" id="PTHR11070">
    <property type="entry name" value="UVRD / RECB / PCRA DNA HELICASE FAMILY MEMBER"/>
    <property type="match status" value="1"/>
</dbReference>
<feature type="domain" description="UvrD-like helicase C-terminal" evidence="19">
    <location>
        <begin position="365"/>
        <end position="638"/>
    </location>
</feature>
<proteinExistence type="inferred from homology"/>
<evidence type="ECO:0000256" key="8">
    <source>
        <dbReference type="ARBA" id="ARBA00022840"/>
    </source>
</evidence>
<organism evidence="20 21">
    <name type="scientific">Actinomycetospora aeridis</name>
    <dbReference type="NCBI Taxonomy" id="3129231"/>
    <lineage>
        <taxon>Bacteria</taxon>
        <taxon>Bacillati</taxon>
        <taxon>Actinomycetota</taxon>
        <taxon>Actinomycetes</taxon>
        <taxon>Pseudonocardiales</taxon>
        <taxon>Pseudonocardiaceae</taxon>
        <taxon>Actinomycetospora</taxon>
    </lineage>
</organism>
<evidence type="ECO:0000256" key="16">
    <source>
        <dbReference type="PROSITE-ProRule" id="PRU00560"/>
    </source>
</evidence>
<evidence type="ECO:0000256" key="14">
    <source>
        <dbReference type="ARBA" id="ARBA00048988"/>
    </source>
</evidence>
<dbReference type="PROSITE" id="PS51198">
    <property type="entry name" value="UVRD_HELICASE_ATP_BIND"/>
    <property type="match status" value="1"/>
</dbReference>
<feature type="domain" description="UvrD-like helicase ATP-binding" evidence="18">
    <location>
        <begin position="7"/>
        <end position="340"/>
    </location>
</feature>
<dbReference type="InterPro" id="IPR011604">
    <property type="entry name" value="PDDEXK-like_dom_sf"/>
</dbReference>
<comment type="cofactor">
    <cofactor evidence="15">
        <name>Mg(2+)</name>
        <dbReference type="ChEBI" id="CHEBI:18420"/>
    </cofactor>
    <text evidence="15">Binds 1 Mg(2+) ion per subunit.</text>
</comment>
<comment type="function">
    <text evidence="15">A helicase/nuclease that prepares dsDNA breaks (DSB) for recombinational DNA repair. Binds to DSBs and unwinds DNA via a highly rapid and processive ATP-dependent bidirectional helicase activity. Unwinds dsDNA until it encounters a Chi (crossover hotspot instigator) sequence from the 3' direction. Cuts ssDNA a few nucleotides 3' to the Chi site. The properties and activities of the enzyme are changed at Chi. The Chi-altered holoenzyme produces a long 3'-ssDNA overhang and facilitates RecA-binding to the ssDNA for homologous DNA recombination and repair. Holoenzyme degrades any linearized DNA that is unable to undergo homologous recombination. In the holoenzyme this subunit contributes ATPase, 3'-5' helicase, exonuclease activity and loads RecA onto ssDNA.</text>
</comment>
<keyword evidence="4 15" id="KW-0227">DNA damage</keyword>
<dbReference type="InterPro" id="IPR014016">
    <property type="entry name" value="UvrD-like_ATP-bd"/>
</dbReference>
<comment type="subunit">
    <text evidence="15">Heterotrimer of RecB, RecC and RecD. All subunits contribute to DNA-binding. Interacts with RecA.</text>
</comment>
<feature type="region of interest" description="Disordered" evidence="17">
    <location>
        <begin position="809"/>
        <end position="855"/>
    </location>
</feature>
<evidence type="ECO:0000259" key="19">
    <source>
        <dbReference type="PROSITE" id="PS51217"/>
    </source>
</evidence>
<feature type="binding site" evidence="15">
    <location>
        <position position="1017"/>
    </location>
    <ligand>
        <name>Mg(2+)</name>
        <dbReference type="ChEBI" id="CHEBI:18420"/>
    </ligand>
</feature>
<dbReference type="SUPFAM" id="SSF52980">
    <property type="entry name" value="Restriction endonuclease-like"/>
    <property type="match status" value="1"/>
</dbReference>
<evidence type="ECO:0000256" key="4">
    <source>
        <dbReference type="ARBA" id="ARBA00022763"/>
    </source>
</evidence>
<comment type="domain">
    <text evidence="15">The C-terminal domain has nuclease activity and interacts with RecD. It interacts with RecA, facilitating its loading onto ssDNA.</text>
</comment>
<feature type="active site" description="For nuclease activity" evidence="15">
    <location>
        <position position="1017"/>
    </location>
</feature>
<dbReference type="SUPFAM" id="SSF52540">
    <property type="entry name" value="P-loop containing nucleoside triphosphate hydrolases"/>
    <property type="match status" value="1"/>
</dbReference>
<evidence type="ECO:0000256" key="1">
    <source>
        <dbReference type="ARBA" id="ARBA00022722"/>
    </source>
</evidence>
<keyword evidence="3 15" id="KW-0547">Nucleotide-binding</keyword>
<evidence type="ECO:0000313" key="21">
    <source>
        <dbReference type="Proteomes" id="UP001370100"/>
    </source>
</evidence>
<comment type="caution">
    <text evidence="20">The sequence shown here is derived from an EMBL/GenBank/DDBJ whole genome shotgun (WGS) entry which is preliminary data.</text>
</comment>
<feature type="binding site" evidence="15">
    <location>
        <position position="1003"/>
    </location>
    <ligand>
        <name>Mg(2+)</name>
        <dbReference type="ChEBI" id="CHEBI:18420"/>
    </ligand>
</feature>
<comment type="miscellaneous">
    <text evidence="15">In the RecBCD complex, RecB has a slow 3'-5' helicase, an exonuclease activity and loads RecA onto ssDNA, RecD has a fast 5'-3' helicase activity, while RecC stimulates the ATPase and processivity of the RecB helicase and contributes to recognition of the Chi site.</text>
</comment>
<dbReference type="Pfam" id="PF00580">
    <property type="entry name" value="UvrD-helicase"/>
    <property type="match status" value="1"/>
</dbReference>
<dbReference type="Proteomes" id="UP001370100">
    <property type="component" value="Unassembled WGS sequence"/>
</dbReference>
<dbReference type="Gene3D" id="3.90.320.10">
    <property type="match status" value="1"/>
</dbReference>
<evidence type="ECO:0000313" key="20">
    <source>
        <dbReference type="EMBL" id="MEJ2888796.1"/>
    </source>
</evidence>
<evidence type="ECO:0000256" key="2">
    <source>
        <dbReference type="ARBA" id="ARBA00022723"/>
    </source>
</evidence>
<dbReference type="InterPro" id="IPR038726">
    <property type="entry name" value="PDDEXK_AddAB-type"/>
</dbReference>
<evidence type="ECO:0000256" key="11">
    <source>
        <dbReference type="ARBA" id="ARBA00023204"/>
    </source>
</evidence>
<dbReference type="InterPro" id="IPR004586">
    <property type="entry name" value="RecB"/>
</dbReference>
<dbReference type="Gene3D" id="1.10.486.10">
    <property type="entry name" value="PCRA, domain 4"/>
    <property type="match status" value="1"/>
</dbReference>
<evidence type="ECO:0000256" key="7">
    <source>
        <dbReference type="ARBA" id="ARBA00022839"/>
    </source>
</evidence>
<feature type="binding site" evidence="15">
    <location>
        <position position="868"/>
    </location>
    <ligand>
        <name>Mg(2+)</name>
        <dbReference type="ChEBI" id="CHEBI:18420"/>
    </ligand>
</feature>
<dbReference type="Pfam" id="PF13361">
    <property type="entry name" value="UvrD_C"/>
    <property type="match status" value="1"/>
</dbReference>
<feature type="binding site" evidence="16">
    <location>
        <begin position="28"/>
        <end position="35"/>
    </location>
    <ligand>
        <name>ATP</name>
        <dbReference type="ChEBI" id="CHEBI:30616"/>
    </ligand>
</feature>
<comment type="similarity">
    <text evidence="15">Belongs to the helicase family. UvrD subfamily.</text>
</comment>
<keyword evidence="6 15" id="KW-0347">Helicase</keyword>
<dbReference type="Pfam" id="PF12705">
    <property type="entry name" value="PDDEXK_1"/>
    <property type="match status" value="1"/>
</dbReference>
<dbReference type="InterPro" id="IPR014017">
    <property type="entry name" value="DNA_helicase_UvrD-like_C"/>
</dbReference>
<dbReference type="EC" id="3.1.11.5" evidence="15"/>
<evidence type="ECO:0000259" key="18">
    <source>
        <dbReference type="PROSITE" id="PS51198"/>
    </source>
</evidence>
<evidence type="ECO:0000256" key="12">
    <source>
        <dbReference type="ARBA" id="ARBA00023235"/>
    </source>
</evidence>
<dbReference type="InterPro" id="IPR011335">
    <property type="entry name" value="Restrct_endonuc-II-like"/>
</dbReference>
<dbReference type="Gene3D" id="3.40.50.300">
    <property type="entry name" value="P-loop containing nucleotide triphosphate hydrolases"/>
    <property type="match status" value="2"/>
</dbReference>
<dbReference type="CDD" id="cd22352">
    <property type="entry name" value="RecB_C-like"/>
    <property type="match status" value="1"/>
</dbReference>
<dbReference type="RefSeq" id="WP_337715677.1">
    <property type="nucleotide sequence ID" value="NZ_JBBEGL010000005.1"/>
</dbReference>
<feature type="compositionally biased region" description="Acidic residues" evidence="17">
    <location>
        <begin position="830"/>
        <end position="848"/>
    </location>
</feature>
<dbReference type="InterPro" id="IPR000212">
    <property type="entry name" value="DNA_helicase_UvrD/REP"/>
</dbReference>
<keyword evidence="9 15" id="KW-0460">Magnesium</keyword>
<protein>
    <recommendedName>
        <fullName evidence="15">RecBCD enzyme subunit RecB</fullName>
        <ecNumber evidence="15">3.1.11.5</ecNumber>
        <ecNumber evidence="15">5.6.2.4</ecNumber>
    </recommendedName>
    <alternativeName>
        <fullName evidence="15">DNA 3'-5' helicase subunit RecB</fullName>
    </alternativeName>
    <alternativeName>
        <fullName evidence="15">Exonuclease V subunit RecB</fullName>
        <shortName evidence="15">ExoV subunit RecB</shortName>
    </alternativeName>
    <alternativeName>
        <fullName evidence="15">Helicase/nuclease RecBCD subunit RecB</fullName>
    </alternativeName>
</protein>
<dbReference type="EMBL" id="JBBEGL010000005">
    <property type="protein sequence ID" value="MEJ2888796.1"/>
    <property type="molecule type" value="Genomic_DNA"/>
</dbReference>
<feature type="region of interest" description="Nuclease activity, interacts with RecD and RecA" evidence="15">
    <location>
        <begin position="800"/>
        <end position="1129"/>
    </location>
</feature>
<evidence type="ECO:0000256" key="9">
    <source>
        <dbReference type="ARBA" id="ARBA00022842"/>
    </source>
</evidence>
<dbReference type="HAMAP" id="MF_01485">
    <property type="entry name" value="RecB"/>
    <property type="match status" value="1"/>
</dbReference>
<keyword evidence="7 15" id="KW-0269">Exonuclease</keyword>
<keyword evidence="8 15" id="KW-0067">ATP-binding</keyword>
<reference evidence="20 21" key="1">
    <citation type="submission" date="2024-03" db="EMBL/GenBank/DDBJ databases">
        <title>Actinomycetospora sp. OC33-EN06, a novel actinomycete isolated from wild orchid (Aerides multiflora).</title>
        <authorList>
            <person name="Suriyachadkun C."/>
        </authorList>
    </citation>
    <scope>NUCLEOTIDE SEQUENCE [LARGE SCALE GENOMIC DNA]</scope>
    <source>
        <strain evidence="20 21">OC33-EN06</strain>
    </source>
</reference>
<sequence>MTATLEDQTAPAFDVCGPLPSGTTVLEASAGTGKTFTIAALAARYVAEGHATLPQVMLVTFGREATRELRERVRERFVRTERGLADPDAARRGTDPVTKLLARADDAEVARRRARLTAALAGFDAATIATTHQFCQDMLTGLGIVGDTDPDGTFVERIDDVVAEVVDDFYLRKYAVPTAGAPDFDRATALAIGRAVVADPSAGIEPARGVDADDVHGARSSFAHAVRDEVEARKRRRRLFTFDDMLTRLRNALVDARLGDAACARLRARFSVVLVDEFQDTDPVQWEILRVAFHGHSALTFIGDPKQAIYAFRGADVVSYLEAVGSADTKSGLTTNWRSDEPLVRGLDTIFNRSALGDTEIVVPHVDAAHAGRRLVGAPRPAPFRLRLLPRAGLRAEYRSGLPLVGPVRDKVAADLAADIAELVASDARWEDGRKDPTLGPGDLAVLVRTNAQATLVRDALTLAGVPSVLAGATSVFATESAEEWRTLLEAVEQPGRPPRVRAAALTVFLGHTAADLDAHADAVLPEVGASLRRWGAVLHDRGVAAFLEAVSAETGLAARVLGRVDGERRITDIRHIGQVLHAAAVESRLGVVALVEWLRARMAEAAAGSGELRPERSRRLESDASAVQVLTVHKCKGLEYPVVYVPFGWDRWVADDPTVVTHHDDAGRRVRAVGGETDPRWRDHVAAARQEEDGEDLRLLYVALTRAQGQVVCWWAPATTTSSSAVHRLFVGRPAPGTTPDGSYPLWQDERTFAHLEALADGDIAVERVEPRRAVPYVPDARKAHPLAAAPFDRDLDLAWRRSSYSSLTAGAHGPGPVGSEPEERTLADEADPDDDGGVPEVADEVDPVPSPMADLPVGAAFGTLVHSVLETVDTGAPDLHAALVEAADAELLHHPHAEVDAATLADALLPVMLTPLPDGTRLADVAPRDRLAELDFELPLAGGDRTRPGSAPVTLAAVSALLRRHLPAGDPLAGYPDALDHPGAHALGEQVLRGYLTGSIDGVLRGPDGRFVVVDYKTNWLGPIGPTGRAPLTAAHYGPTAMATAMTAAHYPLQAILYAVALHRFLRWRLRGYDPARHLGGVLYLFLRGMCGADTPVVDGTTCGVFAWNPPPALVVELSALLDGGTR</sequence>